<dbReference type="PANTHER" id="PTHR13342">
    <property type="entry name" value="RAGULATOR COMPLEX PROTEIN LAMTOR5"/>
    <property type="match status" value="1"/>
</dbReference>
<evidence type="ECO:0000313" key="7">
    <source>
        <dbReference type="EMBL" id="KAG8201972.1"/>
    </source>
</evidence>
<keyword evidence="8" id="KW-1185">Reference proteome</keyword>
<comment type="subcellular location">
    <subcellularLocation>
        <location evidence="2">Cytoplasm</location>
    </subcellularLocation>
    <subcellularLocation>
        <location evidence="1">Lysosome</location>
    </subcellularLocation>
</comment>
<dbReference type="Gene3D" id="3.30.450.30">
    <property type="entry name" value="Dynein light chain 2a, cytoplasmic"/>
    <property type="match status" value="1"/>
</dbReference>
<dbReference type="FunFam" id="3.30.450.30:FF:000005">
    <property type="entry name" value="Ragulator complex protein LAMTOR5 homolog"/>
    <property type="match status" value="1"/>
</dbReference>
<dbReference type="EMBL" id="JAFNEN010000002">
    <property type="protein sequence ID" value="KAG8201972.1"/>
    <property type="molecule type" value="Genomic_DNA"/>
</dbReference>
<dbReference type="PRINTS" id="PR02092">
    <property type="entry name" value="HEPBVIRUSXIP"/>
</dbReference>
<comment type="caution">
    <text evidence="7">The sequence shown here is derived from an EMBL/GenBank/DDBJ whole genome shotgun (WGS) entry which is preliminary data.</text>
</comment>
<protein>
    <recommendedName>
        <fullName evidence="6">Late endosomal/lysosomal adaptor and MAPK and MTOR activator 5</fullName>
    </recommendedName>
</protein>
<dbReference type="InterPro" id="IPR024135">
    <property type="entry name" value="LAMTOR5"/>
</dbReference>
<keyword evidence="5" id="KW-0458">Lysosome</keyword>
<sequence>MEKNLHKVLDDVVNKPGVTGVLCADENGLCLASKGTADRLTAGSLVNLMQYAKKLEPNAVPVVALESESKEILVRTDGGFTLAIMRNAKK</sequence>
<dbReference type="Pfam" id="PF16672">
    <property type="entry name" value="LAMTOR5"/>
    <property type="match status" value="1"/>
</dbReference>
<dbReference type="GO" id="GO:1904263">
    <property type="term" value="P:positive regulation of TORC1 signaling"/>
    <property type="evidence" value="ECO:0007669"/>
    <property type="project" value="TreeGrafter"/>
</dbReference>
<dbReference type="GO" id="GO:0071986">
    <property type="term" value="C:Ragulator complex"/>
    <property type="evidence" value="ECO:0007669"/>
    <property type="project" value="InterPro"/>
</dbReference>
<evidence type="ECO:0000256" key="4">
    <source>
        <dbReference type="ARBA" id="ARBA00022490"/>
    </source>
</evidence>
<evidence type="ECO:0000256" key="2">
    <source>
        <dbReference type="ARBA" id="ARBA00004496"/>
    </source>
</evidence>
<evidence type="ECO:0000256" key="3">
    <source>
        <dbReference type="ARBA" id="ARBA00007795"/>
    </source>
</evidence>
<dbReference type="SUPFAM" id="SSF103196">
    <property type="entry name" value="Roadblock/LC7 domain"/>
    <property type="match status" value="1"/>
</dbReference>
<dbReference type="GO" id="GO:0071230">
    <property type="term" value="P:cellular response to amino acid stimulus"/>
    <property type="evidence" value="ECO:0007669"/>
    <property type="project" value="TreeGrafter"/>
</dbReference>
<evidence type="ECO:0000256" key="1">
    <source>
        <dbReference type="ARBA" id="ARBA00004371"/>
    </source>
</evidence>
<name>A0AAV6VY82_9ARAC</name>
<gene>
    <name evidence="7" type="ORF">JTE90_027445</name>
</gene>
<evidence type="ECO:0000256" key="5">
    <source>
        <dbReference type="ARBA" id="ARBA00023228"/>
    </source>
</evidence>
<comment type="similarity">
    <text evidence="3">Belongs to the LAMTOR5 family.</text>
</comment>
<keyword evidence="4" id="KW-0963">Cytoplasm</keyword>
<reference evidence="7 8" key="1">
    <citation type="journal article" date="2022" name="Nat. Ecol. Evol.">
        <title>A masculinizing supergene underlies an exaggerated male reproductive morph in a spider.</title>
        <authorList>
            <person name="Hendrickx F."/>
            <person name="De Corte Z."/>
            <person name="Sonet G."/>
            <person name="Van Belleghem S.M."/>
            <person name="Kostlbacher S."/>
            <person name="Vangestel C."/>
        </authorList>
    </citation>
    <scope>NUCLEOTIDE SEQUENCE [LARGE SCALE GENOMIC DNA]</scope>
    <source>
        <strain evidence="7">W744_W776</strain>
    </source>
</reference>
<dbReference type="Proteomes" id="UP000827092">
    <property type="component" value="Unassembled WGS sequence"/>
</dbReference>
<dbReference type="GO" id="GO:0043066">
    <property type="term" value="P:negative regulation of apoptotic process"/>
    <property type="evidence" value="ECO:0007669"/>
    <property type="project" value="InterPro"/>
</dbReference>
<dbReference type="AlphaFoldDB" id="A0AAV6VY82"/>
<evidence type="ECO:0000256" key="6">
    <source>
        <dbReference type="ARBA" id="ARBA00032692"/>
    </source>
</evidence>
<accession>A0AAV6VY82</accession>
<organism evidence="7 8">
    <name type="scientific">Oedothorax gibbosus</name>
    <dbReference type="NCBI Taxonomy" id="931172"/>
    <lineage>
        <taxon>Eukaryota</taxon>
        <taxon>Metazoa</taxon>
        <taxon>Ecdysozoa</taxon>
        <taxon>Arthropoda</taxon>
        <taxon>Chelicerata</taxon>
        <taxon>Arachnida</taxon>
        <taxon>Araneae</taxon>
        <taxon>Araneomorphae</taxon>
        <taxon>Entelegynae</taxon>
        <taxon>Araneoidea</taxon>
        <taxon>Linyphiidae</taxon>
        <taxon>Erigoninae</taxon>
        <taxon>Oedothorax</taxon>
    </lineage>
</organism>
<proteinExistence type="inferred from homology"/>
<evidence type="ECO:0000313" key="8">
    <source>
        <dbReference type="Proteomes" id="UP000827092"/>
    </source>
</evidence>
<dbReference type="GO" id="GO:0005764">
    <property type="term" value="C:lysosome"/>
    <property type="evidence" value="ECO:0007669"/>
    <property type="project" value="UniProtKB-SubCell"/>
</dbReference>
<dbReference type="GO" id="GO:0005085">
    <property type="term" value="F:guanyl-nucleotide exchange factor activity"/>
    <property type="evidence" value="ECO:0007669"/>
    <property type="project" value="TreeGrafter"/>
</dbReference>
<dbReference type="PANTHER" id="PTHR13342:SF2">
    <property type="entry name" value="RAGULATOR COMPLEX PROTEIN LAMTOR5"/>
    <property type="match status" value="1"/>
</dbReference>